<dbReference type="Proteomes" id="UP001497512">
    <property type="component" value="Chromosome 18"/>
</dbReference>
<accession>A0ABP0U3T3</accession>
<evidence type="ECO:0000256" key="1">
    <source>
        <dbReference type="SAM" id="MobiDB-lite"/>
    </source>
</evidence>
<evidence type="ECO:0000313" key="3">
    <source>
        <dbReference type="Proteomes" id="UP001497512"/>
    </source>
</evidence>
<sequence length="99" mass="10588">MVTDKKHVLAETKRLGNELLQSGAYKSNALLLLSMLPASCSSSTRAPTSATAVPSLTEALHCLQAFFVPFIRSGKFPAASKKKAAENCRTKGHGRGQKE</sequence>
<proteinExistence type="predicted"/>
<keyword evidence="3" id="KW-1185">Reference proteome</keyword>
<feature type="compositionally biased region" description="Basic residues" evidence="1">
    <location>
        <begin position="90"/>
        <end position="99"/>
    </location>
</feature>
<evidence type="ECO:0000313" key="2">
    <source>
        <dbReference type="EMBL" id="CAK9211847.1"/>
    </source>
</evidence>
<protein>
    <submittedName>
        <fullName evidence="2">Uncharacterized protein</fullName>
    </submittedName>
</protein>
<dbReference type="EMBL" id="OZ019910">
    <property type="protein sequence ID" value="CAK9211847.1"/>
    <property type="molecule type" value="Genomic_DNA"/>
</dbReference>
<reference evidence="2" key="1">
    <citation type="submission" date="2024-02" db="EMBL/GenBank/DDBJ databases">
        <authorList>
            <consortium name="ELIXIR-Norway"/>
            <consortium name="Elixir Norway"/>
        </authorList>
    </citation>
    <scope>NUCLEOTIDE SEQUENCE</scope>
</reference>
<feature type="region of interest" description="Disordered" evidence="1">
    <location>
        <begin position="77"/>
        <end position="99"/>
    </location>
</feature>
<name>A0ABP0U3T3_9BRYO</name>
<organism evidence="2 3">
    <name type="scientific">Sphagnum troendelagicum</name>
    <dbReference type="NCBI Taxonomy" id="128251"/>
    <lineage>
        <taxon>Eukaryota</taxon>
        <taxon>Viridiplantae</taxon>
        <taxon>Streptophyta</taxon>
        <taxon>Embryophyta</taxon>
        <taxon>Bryophyta</taxon>
        <taxon>Sphagnophytina</taxon>
        <taxon>Sphagnopsida</taxon>
        <taxon>Sphagnales</taxon>
        <taxon>Sphagnaceae</taxon>
        <taxon>Sphagnum</taxon>
    </lineage>
</organism>
<gene>
    <name evidence="2" type="ORF">CSSPTR1EN2_LOCUS11077</name>
</gene>